<dbReference type="GO" id="GO:0043571">
    <property type="term" value="P:maintenance of CRISPR repeat elements"/>
    <property type="evidence" value="ECO:0007669"/>
    <property type="project" value="UniProtKB-UniRule"/>
</dbReference>
<dbReference type="GO" id="GO:0016787">
    <property type="term" value="F:hydrolase activity"/>
    <property type="evidence" value="ECO:0007669"/>
    <property type="project" value="UniProtKB-KW"/>
</dbReference>
<keyword evidence="8 10" id="KW-0464">Manganese</keyword>
<reference evidence="11" key="2">
    <citation type="submission" date="2020-09" db="EMBL/GenBank/DDBJ databases">
        <authorList>
            <person name="Sun Q."/>
            <person name="Zhou Y."/>
        </authorList>
    </citation>
    <scope>NUCLEOTIDE SEQUENCE</scope>
    <source>
        <strain evidence="11">CGMCC 1.12360</strain>
    </source>
</reference>
<dbReference type="PANTHER" id="PTHR34353">
    <property type="entry name" value="CRISPR-ASSOCIATED ENDONUCLEASE CAS1 1"/>
    <property type="match status" value="1"/>
</dbReference>
<gene>
    <name evidence="10 11" type="primary">cas1</name>
    <name evidence="11" type="ORF">GCM10010978_30260</name>
</gene>
<dbReference type="NCBIfam" id="TIGR00287">
    <property type="entry name" value="cas1"/>
    <property type="match status" value="1"/>
</dbReference>
<evidence type="ECO:0000256" key="8">
    <source>
        <dbReference type="ARBA" id="ARBA00023211"/>
    </source>
</evidence>
<evidence type="ECO:0000256" key="1">
    <source>
        <dbReference type="ARBA" id="ARBA00022722"/>
    </source>
</evidence>
<evidence type="ECO:0000256" key="7">
    <source>
        <dbReference type="ARBA" id="ARBA00023125"/>
    </source>
</evidence>
<dbReference type="InterPro" id="IPR042211">
    <property type="entry name" value="CRISPR-assoc_Cas1_N"/>
</dbReference>
<comment type="function">
    <text evidence="10">CRISPR (clustered regularly interspaced short palindromic repeat), is an adaptive immune system that provides protection against mobile genetic elements (viruses, transposable elements and conjugative plasmids). CRISPR clusters contain spacers, sequences complementary to antecedent mobile elements, and target invading nucleic acids. CRISPR clusters are transcribed and processed into CRISPR RNA (crRNA). Acts as a dsDNA endonuclease. Involved in the integration of spacer DNA into the CRISPR cassette.</text>
</comment>
<dbReference type="NCBIfam" id="TIGR03640">
    <property type="entry name" value="cas1_DVULG"/>
    <property type="match status" value="1"/>
</dbReference>
<dbReference type="EC" id="3.1.-.-" evidence="10"/>
<proteinExistence type="inferred from homology"/>
<evidence type="ECO:0000256" key="9">
    <source>
        <dbReference type="ARBA" id="ARBA00038592"/>
    </source>
</evidence>
<evidence type="ECO:0000256" key="10">
    <source>
        <dbReference type="HAMAP-Rule" id="MF_01470"/>
    </source>
</evidence>
<keyword evidence="12" id="KW-1185">Reference proteome</keyword>
<dbReference type="GO" id="GO:0003677">
    <property type="term" value="F:DNA binding"/>
    <property type="evidence" value="ECO:0007669"/>
    <property type="project" value="UniProtKB-KW"/>
</dbReference>
<sequence length="343" mass="39137">MKQLLNTVYVSDSDIYLALKGKNLNLIKEQKSIARIPLHNIQAICTFGHQGASPALMAECMNRNISLSFFTSTGKFRGRLIGEQNGNVTLRKKQYRISDSEELSSLISRNMIVGKIFNCEQLLKRTLRDHGLRVASERIERVVNMLKKSRKNAMECTNLDELRGIEGNAASLYYSVFNECILQNKQEFSFIERNRRPPLNRVNALLSLAYTLLTTEVAAALEGVGLDSYVGFLHRDRPGRTSLALDLMEELRPLIADRFVLKVINRKQIHAKDFVVKENKAVILTDDARRNFLQLWQQNKGSTITHPYLKEKISWGLIPHVQALLLARFLRGDLDAYPPILIR</sequence>
<keyword evidence="5 10" id="KW-0460">Magnesium</keyword>
<dbReference type="InterPro" id="IPR050646">
    <property type="entry name" value="Cas1"/>
</dbReference>
<keyword evidence="1 10" id="KW-0540">Nuclease</keyword>
<dbReference type="EMBL" id="BMEV01000082">
    <property type="protein sequence ID" value="GFZ88672.1"/>
    <property type="molecule type" value="Genomic_DNA"/>
</dbReference>
<keyword evidence="4 10" id="KW-0378">Hydrolase</keyword>
<feature type="binding site" evidence="10">
    <location>
        <position position="249"/>
    </location>
    <ligand>
        <name>Mn(2+)</name>
        <dbReference type="ChEBI" id="CHEBI:29035"/>
    </ligand>
</feature>
<dbReference type="Gene3D" id="3.100.10.20">
    <property type="entry name" value="CRISPR-associated endonuclease Cas1, N-terminal domain"/>
    <property type="match status" value="1"/>
</dbReference>
<evidence type="ECO:0000313" key="11">
    <source>
        <dbReference type="EMBL" id="GFZ88672.1"/>
    </source>
</evidence>
<dbReference type="RefSeq" id="WP_188393247.1">
    <property type="nucleotide sequence ID" value="NZ_BMEV01000082.1"/>
</dbReference>
<dbReference type="Gene3D" id="1.20.120.920">
    <property type="entry name" value="CRISPR-associated endonuclease Cas1, C-terminal domain"/>
    <property type="match status" value="1"/>
</dbReference>
<dbReference type="GO" id="GO:0004520">
    <property type="term" value="F:DNA endonuclease activity"/>
    <property type="evidence" value="ECO:0007669"/>
    <property type="project" value="InterPro"/>
</dbReference>
<evidence type="ECO:0000256" key="5">
    <source>
        <dbReference type="ARBA" id="ARBA00022842"/>
    </source>
</evidence>
<dbReference type="Proteomes" id="UP000602050">
    <property type="component" value="Unassembled WGS sequence"/>
</dbReference>
<comment type="caution">
    <text evidence="11">The sequence shown here is derived from an EMBL/GenBank/DDBJ whole genome shotgun (WGS) entry which is preliminary data.</text>
</comment>
<keyword evidence="7 10" id="KW-0238">DNA-binding</keyword>
<protein>
    <recommendedName>
        <fullName evidence="10">CRISPR-associated endonuclease Cas1</fullName>
        <ecNumber evidence="10">3.1.-.-</ecNumber>
    </recommendedName>
</protein>
<comment type="subunit">
    <text evidence="9 10">Homodimer, forms a heterotetramer with a Cas2 homodimer.</text>
</comment>
<dbReference type="HAMAP" id="MF_01470">
    <property type="entry name" value="Cas1"/>
    <property type="match status" value="1"/>
</dbReference>
<feature type="binding site" evidence="10">
    <location>
        <position position="234"/>
    </location>
    <ligand>
        <name>Mn(2+)</name>
        <dbReference type="ChEBI" id="CHEBI:29035"/>
    </ligand>
</feature>
<dbReference type="PANTHER" id="PTHR34353:SF2">
    <property type="entry name" value="CRISPR-ASSOCIATED ENDONUCLEASE CAS1 1"/>
    <property type="match status" value="1"/>
</dbReference>
<comment type="cofactor">
    <cofactor evidence="10">
        <name>Mg(2+)</name>
        <dbReference type="ChEBI" id="CHEBI:18420"/>
    </cofactor>
    <cofactor evidence="10">
        <name>Mn(2+)</name>
        <dbReference type="ChEBI" id="CHEBI:29035"/>
    </cofactor>
</comment>
<dbReference type="InterPro" id="IPR002729">
    <property type="entry name" value="CRISPR-assoc_Cas1"/>
</dbReference>
<dbReference type="GO" id="GO:0051607">
    <property type="term" value="P:defense response to virus"/>
    <property type="evidence" value="ECO:0007669"/>
    <property type="project" value="UniProtKB-UniRule"/>
</dbReference>
<dbReference type="InterPro" id="IPR019856">
    <property type="entry name" value="CRISPR-assoc_Cas1_DVULG"/>
</dbReference>
<evidence type="ECO:0000256" key="3">
    <source>
        <dbReference type="ARBA" id="ARBA00022759"/>
    </source>
</evidence>
<evidence type="ECO:0000313" key="12">
    <source>
        <dbReference type="Proteomes" id="UP000602050"/>
    </source>
</evidence>
<evidence type="ECO:0000256" key="2">
    <source>
        <dbReference type="ARBA" id="ARBA00022723"/>
    </source>
</evidence>
<keyword evidence="6 10" id="KW-0051">Antiviral defense</keyword>
<dbReference type="GO" id="GO:0046872">
    <property type="term" value="F:metal ion binding"/>
    <property type="evidence" value="ECO:0007669"/>
    <property type="project" value="UniProtKB-UniRule"/>
</dbReference>
<dbReference type="InterPro" id="IPR042206">
    <property type="entry name" value="CRISPR-assoc_Cas1_C"/>
</dbReference>
<reference evidence="11" key="1">
    <citation type="journal article" date="2014" name="Int. J. Syst. Evol. Microbiol.">
        <title>Complete genome sequence of Corynebacterium casei LMG S-19264T (=DSM 44701T), isolated from a smear-ripened cheese.</title>
        <authorList>
            <consortium name="US DOE Joint Genome Institute (JGI-PGF)"/>
            <person name="Walter F."/>
            <person name="Albersmeier A."/>
            <person name="Kalinowski J."/>
            <person name="Ruckert C."/>
        </authorList>
    </citation>
    <scope>NUCLEOTIDE SEQUENCE</scope>
    <source>
        <strain evidence="11">CGMCC 1.12360</strain>
    </source>
</reference>
<dbReference type="Pfam" id="PF01867">
    <property type="entry name" value="Cas_Cas1"/>
    <property type="match status" value="1"/>
</dbReference>
<accession>A0A8J2TT86</accession>
<dbReference type="AlphaFoldDB" id="A0A8J2TT86"/>
<feature type="binding site" evidence="10">
    <location>
        <position position="166"/>
    </location>
    <ligand>
        <name>Mn(2+)</name>
        <dbReference type="ChEBI" id="CHEBI:29035"/>
    </ligand>
</feature>
<evidence type="ECO:0000256" key="6">
    <source>
        <dbReference type="ARBA" id="ARBA00023118"/>
    </source>
</evidence>
<keyword evidence="3 10" id="KW-0255">Endonuclease</keyword>
<comment type="similarity">
    <text evidence="10">Belongs to the CRISPR-associated endonuclease Cas1 family.</text>
</comment>
<evidence type="ECO:0000256" key="4">
    <source>
        <dbReference type="ARBA" id="ARBA00022801"/>
    </source>
</evidence>
<name>A0A8J2TT86_9BACI</name>
<keyword evidence="2 10" id="KW-0479">Metal-binding</keyword>
<organism evidence="11 12">
    <name type="scientific">Compostibacillus humi</name>
    <dbReference type="NCBI Taxonomy" id="1245525"/>
    <lineage>
        <taxon>Bacteria</taxon>
        <taxon>Bacillati</taxon>
        <taxon>Bacillota</taxon>
        <taxon>Bacilli</taxon>
        <taxon>Bacillales</taxon>
        <taxon>Bacillaceae</taxon>
        <taxon>Compostibacillus</taxon>
    </lineage>
</organism>